<dbReference type="Proteomes" id="UP001642409">
    <property type="component" value="Unassembled WGS sequence"/>
</dbReference>
<dbReference type="EMBL" id="CAXDID020000004">
    <property type="protein sequence ID" value="CAL5973365.1"/>
    <property type="molecule type" value="Genomic_DNA"/>
</dbReference>
<evidence type="ECO:0000313" key="3">
    <source>
        <dbReference type="EMBL" id="CAL5973365.1"/>
    </source>
</evidence>
<feature type="transmembrane region" description="Helical" evidence="1">
    <location>
        <begin position="57"/>
        <end position="76"/>
    </location>
</feature>
<comment type="caution">
    <text evidence="2">The sequence shown here is derived from an EMBL/GenBank/DDBJ whole genome shotgun (WGS) entry which is preliminary data.</text>
</comment>
<reference evidence="3 4" key="2">
    <citation type="submission" date="2024-07" db="EMBL/GenBank/DDBJ databases">
        <authorList>
            <person name="Akdeniz Z."/>
        </authorList>
    </citation>
    <scope>NUCLEOTIDE SEQUENCE [LARGE SCALE GENOMIC DNA]</scope>
</reference>
<keyword evidence="1" id="KW-0812">Transmembrane</keyword>
<evidence type="ECO:0000256" key="1">
    <source>
        <dbReference type="SAM" id="Phobius"/>
    </source>
</evidence>
<reference evidence="2" key="1">
    <citation type="submission" date="2023-06" db="EMBL/GenBank/DDBJ databases">
        <authorList>
            <person name="Kurt Z."/>
        </authorList>
    </citation>
    <scope>NUCLEOTIDE SEQUENCE</scope>
</reference>
<dbReference type="EMBL" id="CATOUU010000531">
    <property type="protein sequence ID" value="CAI9933148.1"/>
    <property type="molecule type" value="Genomic_DNA"/>
</dbReference>
<gene>
    <name evidence="2" type="ORF">HINF_LOCUS20793</name>
    <name evidence="3" type="ORF">HINF_LOCUS2339</name>
</gene>
<accession>A0AA86U821</accession>
<organism evidence="2">
    <name type="scientific">Hexamita inflata</name>
    <dbReference type="NCBI Taxonomy" id="28002"/>
    <lineage>
        <taxon>Eukaryota</taxon>
        <taxon>Metamonada</taxon>
        <taxon>Diplomonadida</taxon>
        <taxon>Hexamitidae</taxon>
        <taxon>Hexamitinae</taxon>
        <taxon>Hexamita</taxon>
    </lineage>
</organism>
<proteinExistence type="predicted"/>
<sequence>MNNEQVNANMHCFFLRQINLSSFFFKFPFNRSLPAFQWSFDLVTFRLGAFSLSASESLGFVSLGAFSSIFFAQIFWKLKWWAKQMLNPHFPVQNGRLSSIMLQLNQRIT</sequence>
<keyword evidence="4" id="KW-1185">Reference proteome</keyword>
<dbReference type="AlphaFoldDB" id="A0AA86U821"/>
<name>A0AA86U821_9EUKA</name>
<protein>
    <submittedName>
        <fullName evidence="3">Hypothetical_protein</fullName>
    </submittedName>
</protein>
<evidence type="ECO:0000313" key="2">
    <source>
        <dbReference type="EMBL" id="CAI9933148.1"/>
    </source>
</evidence>
<keyword evidence="1" id="KW-0472">Membrane</keyword>
<keyword evidence="1" id="KW-1133">Transmembrane helix</keyword>
<evidence type="ECO:0000313" key="4">
    <source>
        <dbReference type="Proteomes" id="UP001642409"/>
    </source>
</evidence>